<dbReference type="Pfam" id="PF00126">
    <property type="entry name" value="HTH_1"/>
    <property type="match status" value="1"/>
</dbReference>
<keyword evidence="9" id="KW-0614">Plasmid</keyword>
<dbReference type="InterPro" id="IPR058163">
    <property type="entry name" value="LysR-type_TF_proteobact-type"/>
</dbReference>
<comment type="similarity">
    <text evidence="1">Belongs to the LysR transcriptional regulatory family.</text>
</comment>
<feature type="domain" description="HTH lysR-type" evidence="8">
    <location>
        <begin position="5"/>
        <end position="62"/>
    </location>
</feature>
<dbReference type="PRINTS" id="PR00039">
    <property type="entry name" value="HTHLYSR"/>
</dbReference>
<dbReference type="InterPro" id="IPR005119">
    <property type="entry name" value="LysR_subst-bd"/>
</dbReference>
<dbReference type="SUPFAM" id="SSF46785">
    <property type="entry name" value="Winged helix' DNA-binding domain"/>
    <property type="match status" value="1"/>
</dbReference>
<evidence type="ECO:0000313" key="10">
    <source>
        <dbReference type="Proteomes" id="UP000238523"/>
    </source>
</evidence>
<evidence type="ECO:0000256" key="2">
    <source>
        <dbReference type="ARBA" id="ARBA00023015"/>
    </source>
</evidence>
<name>A0A2K9ZF00_RHILE</name>
<accession>A0A2K9ZF00</accession>
<evidence type="ECO:0000313" key="9">
    <source>
        <dbReference type="EMBL" id="AUW46823.1"/>
    </source>
</evidence>
<dbReference type="AlphaFoldDB" id="A0A2K9ZF00"/>
<dbReference type="FunFam" id="1.10.10.10:FF:000001">
    <property type="entry name" value="LysR family transcriptional regulator"/>
    <property type="match status" value="1"/>
</dbReference>
<dbReference type="InterPro" id="IPR000847">
    <property type="entry name" value="LysR_HTH_N"/>
</dbReference>
<evidence type="ECO:0000256" key="3">
    <source>
        <dbReference type="ARBA" id="ARBA00023125"/>
    </source>
</evidence>
<evidence type="ECO:0000256" key="7">
    <source>
        <dbReference type="ARBA" id="ARBA00083243"/>
    </source>
</evidence>
<organism evidence="9 10">
    <name type="scientific">Rhizobium leguminosarum</name>
    <dbReference type="NCBI Taxonomy" id="384"/>
    <lineage>
        <taxon>Bacteria</taxon>
        <taxon>Pseudomonadati</taxon>
        <taxon>Pseudomonadota</taxon>
        <taxon>Alphaproteobacteria</taxon>
        <taxon>Hyphomicrobiales</taxon>
        <taxon>Rhizobiaceae</taxon>
        <taxon>Rhizobium/Agrobacterium group</taxon>
        <taxon>Rhizobium</taxon>
    </lineage>
</organism>
<evidence type="ECO:0000256" key="1">
    <source>
        <dbReference type="ARBA" id="ARBA00009437"/>
    </source>
</evidence>
<dbReference type="EMBL" id="CP025014">
    <property type="protein sequence ID" value="AUW46823.1"/>
    <property type="molecule type" value="Genomic_DNA"/>
</dbReference>
<evidence type="ECO:0000259" key="8">
    <source>
        <dbReference type="PROSITE" id="PS50931"/>
    </source>
</evidence>
<gene>
    <name evidence="9" type="ORF">CUJ84_pRLN2000281</name>
</gene>
<keyword evidence="2" id="KW-0805">Transcription regulation</keyword>
<dbReference type="InterPro" id="IPR036390">
    <property type="entry name" value="WH_DNA-bd_sf"/>
</dbReference>
<evidence type="ECO:0000256" key="5">
    <source>
        <dbReference type="ARBA" id="ARBA00054626"/>
    </source>
</evidence>
<dbReference type="Pfam" id="PF03466">
    <property type="entry name" value="LysR_substrate"/>
    <property type="match status" value="1"/>
</dbReference>
<dbReference type="PANTHER" id="PTHR30537:SF5">
    <property type="entry name" value="HTH-TYPE TRANSCRIPTIONAL ACTIVATOR TTDR-RELATED"/>
    <property type="match status" value="1"/>
</dbReference>
<reference evidence="9 10" key="1">
    <citation type="submission" date="2017-11" db="EMBL/GenBank/DDBJ databases">
        <title>Complete genome of Rhizobium leguminosarum Norway, an ineffective micro-symbiont.</title>
        <authorList>
            <person name="Hoffrichter A."/>
            <person name="Liang J."/>
            <person name="Brachmann A."/>
            <person name="Marin M."/>
        </authorList>
    </citation>
    <scope>NUCLEOTIDE SEQUENCE [LARGE SCALE GENOMIC DNA]</scope>
    <source>
        <strain evidence="9 10">Norway</strain>
        <plasmid evidence="10">Plasmid prln2</plasmid>
    </source>
</reference>
<dbReference type="InterPro" id="IPR036388">
    <property type="entry name" value="WH-like_DNA-bd_sf"/>
</dbReference>
<dbReference type="PANTHER" id="PTHR30537">
    <property type="entry name" value="HTH-TYPE TRANSCRIPTIONAL REGULATOR"/>
    <property type="match status" value="1"/>
</dbReference>
<dbReference type="Gene3D" id="1.10.10.10">
    <property type="entry name" value="Winged helix-like DNA-binding domain superfamily/Winged helix DNA-binding domain"/>
    <property type="match status" value="1"/>
</dbReference>
<keyword evidence="3" id="KW-0238">DNA-binding</keyword>
<protein>
    <recommendedName>
        <fullName evidence="6">HTH-type transcriptional regulator TtuA</fullName>
    </recommendedName>
    <alternativeName>
        <fullName evidence="7">Tartrate utilization transcriptional regulator</fullName>
    </alternativeName>
</protein>
<dbReference type="Proteomes" id="UP000238523">
    <property type="component" value="Plasmid pRLN2"/>
</dbReference>
<keyword evidence="4" id="KW-0804">Transcription</keyword>
<evidence type="ECO:0000256" key="6">
    <source>
        <dbReference type="ARBA" id="ARBA00067332"/>
    </source>
</evidence>
<evidence type="ECO:0000256" key="4">
    <source>
        <dbReference type="ARBA" id="ARBA00023163"/>
    </source>
</evidence>
<dbReference type="GO" id="GO:0003700">
    <property type="term" value="F:DNA-binding transcription factor activity"/>
    <property type="evidence" value="ECO:0007669"/>
    <property type="project" value="InterPro"/>
</dbReference>
<dbReference type="PROSITE" id="PS50931">
    <property type="entry name" value="HTH_LYSR"/>
    <property type="match status" value="1"/>
</dbReference>
<dbReference type="GO" id="GO:0003677">
    <property type="term" value="F:DNA binding"/>
    <property type="evidence" value="ECO:0007669"/>
    <property type="project" value="UniProtKB-KW"/>
</dbReference>
<dbReference type="CDD" id="cd08475">
    <property type="entry name" value="PBP2_CrgA_like_6"/>
    <property type="match status" value="1"/>
</dbReference>
<dbReference type="SUPFAM" id="SSF53850">
    <property type="entry name" value="Periplasmic binding protein-like II"/>
    <property type="match status" value="1"/>
</dbReference>
<comment type="function">
    <text evidence="5">Transcriptional regulator of the ttuABCDE tartrate utilization operon.</text>
</comment>
<sequence length="303" mass="32677">MTQVDQLNGVIAFVHSAEALSFTAAAAKLGITKSAVGKSVTKLEERLGIKLLHRSTRSLSLTPDGEAYFASLRHALGEIEAAETTLLSKSQAISGRLRIDSPAAFGRQILMPLLLDFSRRYSGLTLSLSFTDTIVDPVEEGVDLTVRFGETRDCTGLISKKLTEQPSVVVAAPSYLETRGTPQSVADLQRHDCICGFGRDNSASWRIKDSNGAPIRYLPPVSHQFGDGEAIVAATLAGLGLCQMPRSLVRAHLETGALISVLDEVADVPVSVYAVWPVTRHLLPRVRTVVDFLAEKGRQGELD</sequence>
<dbReference type="RefSeq" id="WP_105009407.1">
    <property type="nucleotide sequence ID" value="NZ_CP025014.1"/>
</dbReference>
<proteinExistence type="inferred from homology"/>
<geneLocation type="plasmid" evidence="10">
    <name>prln2</name>
</geneLocation>
<dbReference type="Gene3D" id="3.40.190.290">
    <property type="match status" value="1"/>
</dbReference>